<dbReference type="KEGG" id="xpe:BJD13_17375"/>
<dbReference type="RefSeq" id="WP_008577177.1">
    <property type="nucleotide sequence ID" value="NZ_CP018475.1"/>
</dbReference>
<accession>A0A0G8XGT4</accession>
<dbReference type="AlphaFoldDB" id="A0A0G8XGT4"/>
<evidence type="ECO:0000313" key="3">
    <source>
        <dbReference type="EMBL" id="RXD48776.1"/>
    </source>
</evidence>
<sequence>MSAIKQDAHMLIDTLPETAGWSDVVRVVADASFQAAVQDGIAAADQGALTTPAQVSALFARWGVDVTA</sequence>
<comment type="caution">
    <text evidence="2">The sequence shown here is derived from an EMBL/GenBank/DDBJ whole genome shotgun (WGS) entry which is preliminary data.</text>
</comment>
<dbReference type="Proteomes" id="UP000289372">
    <property type="component" value="Unassembled WGS sequence"/>
</dbReference>
<evidence type="ECO:0000313" key="1">
    <source>
        <dbReference type="EMBL" id="KLC05118.1"/>
    </source>
</evidence>
<evidence type="ECO:0000313" key="2">
    <source>
        <dbReference type="EMBL" id="NEL75878.1"/>
    </source>
</evidence>
<keyword evidence="4" id="KW-1185">Reference proteome</keyword>
<dbReference type="EMBL" id="PUUL01000161">
    <property type="protein sequence ID" value="RXD48776.1"/>
    <property type="molecule type" value="Genomic_DNA"/>
</dbReference>
<dbReference type="EMBL" id="JZUY01000041">
    <property type="protein sequence ID" value="KLC05118.1"/>
    <property type="molecule type" value="Genomic_DNA"/>
</dbReference>
<protein>
    <submittedName>
        <fullName evidence="2">Uncharacterized protein</fullName>
    </submittedName>
</protein>
<reference evidence="1 4" key="1">
    <citation type="submission" date="2015-02" db="EMBL/GenBank/DDBJ databases">
        <title>Whole genome sequencing of multiple isolates of three species of pepper and tomato-infecting xanthomonads reveals genetic diversity in field strains and pinpoints effectors responsible for host specificity.</title>
        <authorList>
            <person name="Schwartz A."/>
            <person name="Dahlbeck D."/>
            <person name="Staskawicz B."/>
            <person name="Bart R."/>
            <person name="Potnis N."/>
            <person name="Minsavage G."/>
            <person name="Timilsina S."/>
            <person name="Goss E."/>
            <person name="Jones J."/>
            <person name="Vallad G."/>
            <person name="Barak J."/>
            <person name="Miller S."/>
            <person name="Ritchie D."/>
            <person name="Martins J.Jr."/>
            <person name="Patane J.S."/>
            <person name="Setubal J.C."/>
        </authorList>
    </citation>
    <scope>NUCLEOTIDE SEQUENCE [LARGE SCALE GENOMIC DNA]</scope>
    <source>
        <strain evidence="1 4">Xp3-15</strain>
    </source>
</reference>
<dbReference type="Proteomes" id="UP000471082">
    <property type="component" value="Unassembled WGS sequence"/>
</dbReference>
<dbReference type="Proteomes" id="UP000035369">
    <property type="component" value="Unassembled WGS sequence"/>
</dbReference>
<evidence type="ECO:0000313" key="6">
    <source>
        <dbReference type="Proteomes" id="UP000471082"/>
    </source>
</evidence>
<evidence type="ECO:0000313" key="5">
    <source>
        <dbReference type="Proteomes" id="UP000289372"/>
    </source>
</evidence>
<gene>
    <name evidence="3" type="ORF">DB769_21920</name>
    <name evidence="2" type="ORF">G3W61_06365</name>
    <name evidence="1" type="ORF">XP315_12280</name>
</gene>
<dbReference type="GeneID" id="61776828"/>
<proteinExistence type="predicted"/>
<reference evidence="3 5" key="2">
    <citation type="submission" date="2018-02" db="EMBL/GenBank/DDBJ databases">
        <title>Characterization of Xanthomonas diversity in transplant houses and field plants.</title>
        <authorList>
            <person name="Abrahamian P."/>
            <person name="Timilsina S."/>
            <person name="Minsavage G.V."/>
            <person name="Goss E.M."/>
            <person name="Jones J.B."/>
            <person name="Vallad G.E."/>
        </authorList>
    </citation>
    <scope>NUCLEOTIDE SEQUENCE [LARGE SCALE GENOMIC DNA]</scope>
    <source>
        <strain evidence="3 5">GEV2132</strain>
    </source>
</reference>
<dbReference type="EMBL" id="JAAGYU010000019">
    <property type="protein sequence ID" value="NEL75878.1"/>
    <property type="molecule type" value="Genomic_DNA"/>
</dbReference>
<organism evidence="2 6">
    <name type="scientific">Xanthomonas perforans</name>
    <dbReference type="NCBI Taxonomy" id="442694"/>
    <lineage>
        <taxon>Bacteria</taxon>
        <taxon>Pseudomonadati</taxon>
        <taxon>Pseudomonadota</taxon>
        <taxon>Gammaproteobacteria</taxon>
        <taxon>Lysobacterales</taxon>
        <taxon>Lysobacteraceae</taxon>
        <taxon>Xanthomonas</taxon>
    </lineage>
</organism>
<reference evidence="2 6" key="3">
    <citation type="submission" date="2019-11" db="EMBL/GenBank/DDBJ databases">
        <title>Genome-resolved metagenomics to study the prevalence of co-infection and intraspecific heterogeneity among plant pathogen metapopulations.</title>
        <authorList>
            <person name="Newberry E."/>
            <person name="Bhandari R."/>
            <person name="Kemble J."/>
            <person name="Sikora E."/>
            <person name="Potnis N."/>
        </authorList>
    </citation>
    <scope>NUCLEOTIDE SEQUENCE [LARGE SCALE GENOMIC DNA]</scope>
    <source>
        <strain evidence="2">Xp_Tom_Tuscaloosa_18b</strain>
    </source>
</reference>
<name>A0A0G8XGT4_XANPE</name>
<evidence type="ECO:0000313" key="4">
    <source>
        <dbReference type="Proteomes" id="UP000035369"/>
    </source>
</evidence>